<evidence type="ECO:0000256" key="2">
    <source>
        <dbReference type="ARBA" id="ARBA00005573"/>
    </source>
</evidence>
<comment type="subcellular location">
    <subcellularLocation>
        <location evidence="1 9">Nucleus</location>
        <location evidence="1 9">Nuclear pore complex</location>
    </subcellularLocation>
</comment>
<dbReference type="GO" id="GO:0045893">
    <property type="term" value="P:positive regulation of DNA-templated transcription"/>
    <property type="evidence" value="ECO:0007669"/>
    <property type="project" value="TreeGrafter"/>
</dbReference>
<evidence type="ECO:0000256" key="4">
    <source>
        <dbReference type="ARBA" id="ARBA00022816"/>
    </source>
</evidence>
<evidence type="ECO:0000256" key="8">
    <source>
        <dbReference type="ARBA" id="ARBA00023242"/>
    </source>
</evidence>
<dbReference type="PANTHER" id="PTHR13373">
    <property type="entry name" value="FROUNT PROTEIN-RELATED"/>
    <property type="match status" value="1"/>
</dbReference>
<evidence type="ECO:0000256" key="9">
    <source>
        <dbReference type="RuleBase" id="RU365073"/>
    </source>
</evidence>
<protein>
    <recommendedName>
        <fullName evidence="9">Nuclear pore complex protein Nup85</fullName>
    </recommendedName>
</protein>
<dbReference type="PANTHER" id="PTHR13373:SF21">
    <property type="entry name" value="NUCLEAR PORE COMPLEX PROTEIN NUP85"/>
    <property type="match status" value="1"/>
</dbReference>
<dbReference type="GO" id="GO:0031965">
    <property type="term" value="C:nuclear membrane"/>
    <property type="evidence" value="ECO:0007669"/>
    <property type="project" value="UniProtKB-UniRule"/>
</dbReference>
<sequence length="417" mass="47471">MKEKLMTSEDALYYAYSSSDANIICGLSSVTAKGNDTAPPSGCFHGFREHSPSLQQVYANPVVRQLLIEMHIVFEKCQQLSRHEPLSNEETISISREYRSALLHCANEIEEDENMYIRDFTIWSLFETMFFQRGNTPICLDLISWGIDSFIFIDKVVQKASKELDEGISVGDGSYWRAVCLVLIGCRFDICIDFLALLKDDKAAGRFRSLLSSFEWSWLMDVGEMSKLDRWKHELSCLLTSGALNSNKNVLFLAQLLNGDPKDQWPPWCTGSTVTGIGGTRYLERAASAVVSEWWHLMPFYVFVKNFSVAYNELGALAKECRDLFKTVNDFKDEEFDPFLSILTMEDINVLQNVISNPWLSVHLIDTLLHTDKYDNLPTLQEARDFLLMEYGSGLIQNSSLWEIGANYLVYCGSEVD</sequence>
<keyword evidence="9" id="KW-0472">Membrane</keyword>
<evidence type="ECO:0000256" key="1">
    <source>
        <dbReference type="ARBA" id="ARBA00004567"/>
    </source>
</evidence>
<keyword evidence="11" id="KW-1185">Reference proteome</keyword>
<comment type="function">
    <text evidence="9">Functions as a component of the nuclear pore complex (NPC).</text>
</comment>
<evidence type="ECO:0000256" key="6">
    <source>
        <dbReference type="ARBA" id="ARBA00023010"/>
    </source>
</evidence>
<gene>
    <name evidence="10" type="ORF">KIN20_002584</name>
</gene>
<comment type="caution">
    <text evidence="10">The sequence shown here is derived from an EMBL/GenBank/DDBJ whole genome shotgun (WGS) entry which is preliminary data.</text>
</comment>
<keyword evidence="5 9" id="KW-0653">Protein transport</keyword>
<comment type="subunit">
    <text evidence="9">Component of the nuclear pore complex (NPC).</text>
</comment>
<evidence type="ECO:0000313" key="11">
    <source>
        <dbReference type="Proteomes" id="UP001196413"/>
    </source>
</evidence>
<dbReference type="GO" id="GO:0006606">
    <property type="term" value="P:protein import into nucleus"/>
    <property type="evidence" value="ECO:0007669"/>
    <property type="project" value="TreeGrafter"/>
</dbReference>
<dbReference type="GO" id="GO:0031080">
    <property type="term" value="C:nuclear pore outer ring"/>
    <property type="evidence" value="ECO:0007669"/>
    <property type="project" value="TreeGrafter"/>
</dbReference>
<organism evidence="10 11">
    <name type="scientific">Parelaphostrongylus tenuis</name>
    <name type="common">Meningeal worm</name>
    <dbReference type="NCBI Taxonomy" id="148309"/>
    <lineage>
        <taxon>Eukaryota</taxon>
        <taxon>Metazoa</taxon>
        <taxon>Ecdysozoa</taxon>
        <taxon>Nematoda</taxon>
        <taxon>Chromadorea</taxon>
        <taxon>Rhabditida</taxon>
        <taxon>Rhabditina</taxon>
        <taxon>Rhabditomorpha</taxon>
        <taxon>Strongyloidea</taxon>
        <taxon>Metastrongylidae</taxon>
        <taxon>Parelaphostrongylus</taxon>
    </lineage>
</organism>
<accession>A0AAD5MEE9</accession>
<evidence type="ECO:0000256" key="3">
    <source>
        <dbReference type="ARBA" id="ARBA00022448"/>
    </source>
</evidence>
<dbReference type="AlphaFoldDB" id="A0AAD5MEE9"/>
<proteinExistence type="inferred from homology"/>
<name>A0AAD5MEE9_PARTN</name>
<keyword evidence="3 9" id="KW-0813">Transport</keyword>
<keyword evidence="4 9" id="KW-0509">mRNA transport</keyword>
<dbReference type="EMBL" id="JAHQIW010000324">
    <property type="protein sequence ID" value="KAJ1347511.1"/>
    <property type="molecule type" value="Genomic_DNA"/>
</dbReference>
<dbReference type="Pfam" id="PF07575">
    <property type="entry name" value="Nucleopor_Nup85"/>
    <property type="match status" value="1"/>
</dbReference>
<evidence type="ECO:0000256" key="7">
    <source>
        <dbReference type="ARBA" id="ARBA00023132"/>
    </source>
</evidence>
<dbReference type="GO" id="GO:0017056">
    <property type="term" value="F:structural constituent of nuclear pore"/>
    <property type="evidence" value="ECO:0007669"/>
    <property type="project" value="TreeGrafter"/>
</dbReference>
<dbReference type="GO" id="GO:0006406">
    <property type="term" value="P:mRNA export from nucleus"/>
    <property type="evidence" value="ECO:0007669"/>
    <property type="project" value="TreeGrafter"/>
</dbReference>
<keyword evidence="7 9" id="KW-0906">Nuclear pore complex</keyword>
<keyword evidence="6 9" id="KW-0811">Translocation</keyword>
<evidence type="ECO:0000256" key="5">
    <source>
        <dbReference type="ARBA" id="ARBA00022927"/>
    </source>
</evidence>
<dbReference type="InterPro" id="IPR011502">
    <property type="entry name" value="Nucleoporin_Nup85"/>
</dbReference>
<evidence type="ECO:0000313" key="10">
    <source>
        <dbReference type="EMBL" id="KAJ1347511.1"/>
    </source>
</evidence>
<comment type="similarity">
    <text evidence="2 9">Belongs to the nucleoporin Nup85 family.</text>
</comment>
<reference evidence="10" key="1">
    <citation type="submission" date="2021-06" db="EMBL/GenBank/DDBJ databases">
        <title>Parelaphostrongylus tenuis whole genome reference sequence.</title>
        <authorList>
            <person name="Garwood T.J."/>
            <person name="Larsen P.A."/>
            <person name="Fountain-Jones N.M."/>
            <person name="Garbe J.R."/>
            <person name="Macchietto M.G."/>
            <person name="Kania S.A."/>
            <person name="Gerhold R.W."/>
            <person name="Richards J.E."/>
            <person name="Wolf T.M."/>
        </authorList>
    </citation>
    <scope>NUCLEOTIDE SEQUENCE</scope>
    <source>
        <strain evidence="10">MNPRO001-30</strain>
        <tissue evidence="10">Meninges</tissue>
    </source>
</reference>
<dbReference type="Proteomes" id="UP001196413">
    <property type="component" value="Unassembled WGS sequence"/>
</dbReference>
<keyword evidence="8 9" id="KW-0539">Nucleus</keyword>